<evidence type="ECO:0000259" key="2">
    <source>
        <dbReference type="PROSITE" id="PS51272"/>
    </source>
</evidence>
<dbReference type="InterPro" id="IPR001119">
    <property type="entry name" value="SLH_dom"/>
</dbReference>
<evidence type="ECO:0000313" key="4">
    <source>
        <dbReference type="Proteomes" id="UP000377798"/>
    </source>
</evidence>
<protein>
    <submittedName>
        <fullName evidence="3">S-layer homology domain</fullName>
    </submittedName>
</protein>
<reference evidence="3 4" key="1">
    <citation type="submission" date="2019-02" db="EMBL/GenBank/DDBJ databases">
        <authorList>
            <consortium name="Pathogen Informatics"/>
        </authorList>
    </citation>
    <scope>NUCLEOTIDE SEQUENCE [LARGE SCALE GENOMIC DNA]</scope>
    <source>
        <strain evidence="3 4">3012STDY7089603</strain>
    </source>
</reference>
<dbReference type="Pfam" id="PF18998">
    <property type="entry name" value="Flg_new_2"/>
    <property type="match status" value="2"/>
</dbReference>
<dbReference type="EMBL" id="CAACYI010000001">
    <property type="protein sequence ID" value="VFB15507.1"/>
    <property type="molecule type" value="Genomic_DNA"/>
</dbReference>
<accession>A0A8H2QWX6</accession>
<dbReference type="PROSITE" id="PS51272">
    <property type="entry name" value="SLH"/>
    <property type="match status" value="1"/>
</dbReference>
<sequence length="1393" mass="155808">MEARAKKLDNVIPATDSNGNPNKKPAGYKEVTFVVKADDAAKGSIQGVAKYYVNPKEYVKFDPPTTTENTGYAFGAWDKDVRIPTVYTGDTTVTASFNEAGNASANPTPGKTEVKVIFRLQGKGGGTALNSTNTYYVTPGKEVSLNPPKVIVETGYEFQGWNPDATVKTSYNADTIVTGTFKKLEDIVPGDQAKPDGYVRVEFRKGEHGMLEGQTVYYVNPEAGKTFRDLTKPTVKPDPGYQHTDWTFPDTLEIKRAYISSANYREIPPVVPQYNDQGQANTKPKGYIDVKFSTEANGIIKGKEHTSIPTDTKIKLVYVNPNKAVVLKDFAPTVKPNTGYEFARWDTSIERAIQYKDGDTIKALYNDPGDVSKTEVAGYVKVEFKPGDHGTLSGDVNLWIRPGKEINLPTPTVKPSVGFTFDKWDEDLKVNLSANSKTYVVTAGYTKLDDIISGDKRKPDGYIAVTFAKGDHGTLSGKTVYYVNPNANKTLADIIQKPTVTPETGWKFNKWDKDDTTALTGTQDITVKAEYEALEDVIEAKAGVTKPEGYLTVVVKPTDNAKDKDAKTYYVNPTKEVTIPFAKPVGKDVKVGEDNNNKQAYKWVFKNWTSDEVPFRTWTDELKAKFTNETTTITANYDKSITDQGSVTADQVTVHESYKKSETEWINNFIETEVTEAILKGALKVKGNPLPNDATVTFLDKDGNVKAYADLATELYDKLQEKDNVNNEPTRIEKVKAQVKFKNGEVQTVEIPIKVYKNIYEAKTEEGKPNYVPEGYVKVTVDPTTKAEKPQKYTYYVNPAAKVVIPGKDPVGTGDNKFVKWTYLDNGTETEYKLSEKPRHQFNGETTITAQYSGDIVPQTGTGKPDGVPDNFVSVEFKQGDHGTIASTETIKYWVNPAAGIKLSNIAHPSVTANEGWKHTGWDKEDNTAITASTNPLVVTAKYLEKVLTNTPTVDAGKYVTVEFKRGEHGNINAGQTTKYWVLKDAEVSLTIPAVTPNKKYAQKTGDDAWSPKIQKSYTADKEHIAQYDYNGENVIPQKGVDKPDTVPDNFVLVEFKPGSQGTIAPTETVKYWVNPTALVTLPAPKVTPNAGYEQQKGFNAWDHYLRDIFDKETVITAQYEKERGDLGGDWQTGTLGSTRILTVVEKEVVKVPAEKTFRKEVRYMQGFNNYFRPTEGLTRAEAAQILANALVEDGYRYDPNFTIRYKDIVGNEWYAKAIRITSQANVFKGYDTGYFDPHKKITRAEWIGTLRRFQELERAPGNHMQVRPDHWAMGEIEAAYKEGWLAIYGQGLARFNADEFIPRQEVAAVSNKAFNRVLDKTYIHRNSKNLINYKDVNPSMWSYEDILCASNGYLHDGKSFWGHKIDYKKDLYNINLDGYTVTKDKFQRLERR</sequence>
<dbReference type="InterPro" id="IPR044060">
    <property type="entry name" value="Bacterial_rp_domain"/>
</dbReference>
<proteinExistence type="predicted"/>
<dbReference type="Gene3D" id="2.60.40.4270">
    <property type="entry name" value="Listeria-Bacteroides repeat domain"/>
    <property type="match status" value="1"/>
</dbReference>
<feature type="region of interest" description="Disordered" evidence="1">
    <location>
        <begin position="1"/>
        <end position="25"/>
    </location>
</feature>
<name>A0A8H2QWX6_9FIRM</name>
<keyword evidence="4" id="KW-1185">Reference proteome</keyword>
<dbReference type="Pfam" id="PF00395">
    <property type="entry name" value="SLH"/>
    <property type="match status" value="1"/>
</dbReference>
<organism evidence="3 4">
    <name type="scientific">Urinicoccus massiliensis</name>
    <dbReference type="NCBI Taxonomy" id="1723382"/>
    <lineage>
        <taxon>Bacteria</taxon>
        <taxon>Bacillati</taxon>
        <taxon>Bacillota</taxon>
        <taxon>Tissierellia</taxon>
        <taxon>Tissierellales</taxon>
        <taxon>Peptoniphilaceae</taxon>
        <taxon>Urinicoccus</taxon>
    </lineage>
</organism>
<gene>
    <name evidence="3" type="ORF">NCTC13150_00001</name>
</gene>
<feature type="domain" description="SLH" evidence="2">
    <location>
        <begin position="1202"/>
        <end position="1265"/>
    </location>
</feature>
<dbReference type="InterPro" id="IPR042229">
    <property type="entry name" value="Listeria/Bacterioides_rpt_sf"/>
</dbReference>
<comment type="caution">
    <text evidence="3">The sequence shown here is derived from an EMBL/GenBank/DDBJ whole genome shotgun (WGS) entry which is preliminary data.</text>
</comment>
<evidence type="ECO:0000256" key="1">
    <source>
        <dbReference type="SAM" id="MobiDB-lite"/>
    </source>
</evidence>
<evidence type="ECO:0000313" key="3">
    <source>
        <dbReference type="EMBL" id="VFB15507.1"/>
    </source>
</evidence>
<dbReference type="Proteomes" id="UP000377798">
    <property type="component" value="Unassembled WGS sequence"/>
</dbReference>